<dbReference type="InterPro" id="IPR036388">
    <property type="entry name" value="WH-like_DNA-bd_sf"/>
</dbReference>
<feature type="domain" description="HTH hxlR-type" evidence="4">
    <location>
        <begin position="9"/>
        <end position="110"/>
    </location>
</feature>
<gene>
    <name evidence="5" type="ORF">QRT03_27415</name>
</gene>
<dbReference type="RefSeq" id="WP_286056331.1">
    <property type="nucleotide sequence ID" value="NZ_JASVWF010000008.1"/>
</dbReference>
<dbReference type="Pfam" id="PF01638">
    <property type="entry name" value="HxlR"/>
    <property type="match status" value="1"/>
</dbReference>
<accession>A0ABT7MGE3</accession>
<comment type="caution">
    <text evidence="5">The sequence shown here is derived from an EMBL/GenBank/DDBJ whole genome shotgun (WGS) entry which is preliminary data.</text>
</comment>
<evidence type="ECO:0000256" key="1">
    <source>
        <dbReference type="ARBA" id="ARBA00023015"/>
    </source>
</evidence>
<dbReference type="Gene3D" id="1.10.10.10">
    <property type="entry name" value="Winged helix-like DNA-binding domain superfamily/Winged helix DNA-binding domain"/>
    <property type="match status" value="1"/>
</dbReference>
<evidence type="ECO:0000313" key="5">
    <source>
        <dbReference type="EMBL" id="MDL5159725.1"/>
    </source>
</evidence>
<protein>
    <submittedName>
        <fullName evidence="5">Helix-turn-helix domain-containing protein</fullName>
    </submittedName>
</protein>
<keyword evidence="6" id="KW-1185">Reference proteome</keyword>
<organism evidence="5 6">
    <name type="scientific">Actinomycetospora termitidis</name>
    <dbReference type="NCBI Taxonomy" id="3053470"/>
    <lineage>
        <taxon>Bacteria</taxon>
        <taxon>Bacillati</taxon>
        <taxon>Actinomycetota</taxon>
        <taxon>Actinomycetes</taxon>
        <taxon>Pseudonocardiales</taxon>
        <taxon>Pseudonocardiaceae</taxon>
        <taxon>Actinomycetospora</taxon>
    </lineage>
</organism>
<dbReference type="InterPro" id="IPR036390">
    <property type="entry name" value="WH_DNA-bd_sf"/>
</dbReference>
<dbReference type="PANTHER" id="PTHR33204">
    <property type="entry name" value="TRANSCRIPTIONAL REGULATOR, MARR FAMILY"/>
    <property type="match status" value="1"/>
</dbReference>
<dbReference type="SUPFAM" id="SSF46785">
    <property type="entry name" value="Winged helix' DNA-binding domain"/>
    <property type="match status" value="1"/>
</dbReference>
<dbReference type="Proteomes" id="UP001231924">
    <property type="component" value="Unassembled WGS sequence"/>
</dbReference>
<keyword evidence="1" id="KW-0805">Transcription regulation</keyword>
<dbReference type="PANTHER" id="PTHR33204:SF18">
    <property type="entry name" value="TRANSCRIPTIONAL REGULATORY PROTEIN"/>
    <property type="match status" value="1"/>
</dbReference>
<sequence>MDRDAWDLHPDSVERALDSFLPRSAGQVMREAFYGVRRFDDFVHHTGLNPAGVSARLKQLVADDMLERVGYQEPGERRRHEYRLTRKSQELMEVVVALLGWADRWLPGPDGPTVLLRHEGCGHAVHAEARCEAGHRIDGFADLDSLPGPGARPAQGME</sequence>
<evidence type="ECO:0000313" key="6">
    <source>
        <dbReference type="Proteomes" id="UP001231924"/>
    </source>
</evidence>
<evidence type="ECO:0000256" key="2">
    <source>
        <dbReference type="ARBA" id="ARBA00023125"/>
    </source>
</evidence>
<evidence type="ECO:0000256" key="3">
    <source>
        <dbReference type="ARBA" id="ARBA00023163"/>
    </source>
</evidence>
<dbReference type="PROSITE" id="PS51118">
    <property type="entry name" value="HTH_HXLR"/>
    <property type="match status" value="1"/>
</dbReference>
<name>A0ABT7MGE3_9PSEU</name>
<keyword evidence="3" id="KW-0804">Transcription</keyword>
<dbReference type="InterPro" id="IPR002577">
    <property type="entry name" value="HTH_HxlR"/>
</dbReference>
<evidence type="ECO:0000259" key="4">
    <source>
        <dbReference type="PROSITE" id="PS51118"/>
    </source>
</evidence>
<reference evidence="5 6" key="1">
    <citation type="submission" date="2023-06" db="EMBL/GenBank/DDBJ databases">
        <title>Actinomycetospora Odt1-22.</title>
        <authorList>
            <person name="Supong K."/>
        </authorList>
    </citation>
    <scope>NUCLEOTIDE SEQUENCE [LARGE SCALE GENOMIC DNA]</scope>
    <source>
        <strain evidence="5 6">Odt1-22</strain>
    </source>
</reference>
<dbReference type="EMBL" id="JASVWF010000008">
    <property type="protein sequence ID" value="MDL5159725.1"/>
    <property type="molecule type" value="Genomic_DNA"/>
</dbReference>
<proteinExistence type="predicted"/>
<keyword evidence="2" id="KW-0238">DNA-binding</keyword>